<proteinExistence type="predicted"/>
<keyword evidence="5 6" id="KW-0472">Membrane</keyword>
<organism evidence="8 9">
    <name type="scientific">Paenibacillus lautus</name>
    <name type="common">Bacillus lautus</name>
    <dbReference type="NCBI Taxonomy" id="1401"/>
    <lineage>
        <taxon>Bacteria</taxon>
        <taxon>Bacillati</taxon>
        <taxon>Bacillota</taxon>
        <taxon>Bacilli</taxon>
        <taxon>Bacillales</taxon>
        <taxon>Paenibacillaceae</taxon>
        <taxon>Paenibacillus</taxon>
    </lineage>
</organism>
<dbReference type="PANTHER" id="PTHR11360:SF284">
    <property type="entry name" value="EG:103B4.3 PROTEIN-RELATED"/>
    <property type="match status" value="1"/>
</dbReference>
<dbReference type="InterPro" id="IPR011701">
    <property type="entry name" value="MFS"/>
</dbReference>
<feature type="transmembrane region" description="Helical" evidence="6">
    <location>
        <begin position="287"/>
        <end position="306"/>
    </location>
</feature>
<comment type="subcellular location">
    <subcellularLocation>
        <location evidence="1">Cell membrane</location>
        <topology evidence="1">Multi-pass membrane protein</topology>
    </subcellularLocation>
</comment>
<protein>
    <submittedName>
        <fullName evidence="8">MFS transporter</fullName>
    </submittedName>
</protein>
<feature type="transmembrane region" description="Helical" evidence="6">
    <location>
        <begin position="346"/>
        <end position="368"/>
    </location>
</feature>
<dbReference type="PANTHER" id="PTHR11360">
    <property type="entry name" value="MONOCARBOXYLATE TRANSPORTER"/>
    <property type="match status" value="1"/>
</dbReference>
<feature type="transmembrane region" description="Helical" evidence="6">
    <location>
        <begin position="374"/>
        <end position="393"/>
    </location>
</feature>
<evidence type="ECO:0000313" key="8">
    <source>
        <dbReference type="EMBL" id="AYB47477.1"/>
    </source>
</evidence>
<keyword evidence="3 6" id="KW-0812">Transmembrane</keyword>
<feature type="transmembrane region" description="Helical" evidence="6">
    <location>
        <begin position="256"/>
        <end position="280"/>
    </location>
</feature>
<evidence type="ECO:0000313" key="9">
    <source>
        <dbReference type="Proteomes" id="UP000266552"/>
    </source>
</evidence>
<evidence type="ECO:0000256" key="4">
    <source>
        <dbReference type="ARBA" id="ARBA00022989"/>
    </source>
</evidence>
<dbReference type="EMBL" id="CP032412">
    <property type="protein sequence ID" value="AYB47477.1"/>
    <property type="molecule type" value="Genomic_DNA"/>
</dbReference>
<evidence type="ECO:0000256" key="3">
    <source>
        <dbReference type="ARBA" id="ARBA00022692"/>
    </source>
</evidence>
<feature type="transmembrane region" description="Helical" evidence="6">
    <location>
        <begin position="44"/>
        <end position="65"/>
    </location>
</feature>
<dbReference type="InterPro" id="IPR020846">
    <property type="entry name" value="MFS_dom"/>
</dbReference>
<dbReference type="Proteomes" id="UP000266552">
    <property type="component" value="Chromosome"/>
</dbReference>
<evidence type="ECO:0000256" key="5">
    <source>
        <dbReference type="ARBA" id="ARBA00023136"/>
    </source>
</evidence>
<dbReference type="GO" id="GO:0022857">
    <property type="term" value="F:transmembrane transporter activity"/>
    <property type="evidence" value="ECO:0007669"/>
    <property type="project" value="InterPro"/>
</dbReference>
<feature type="transmembrane region" description="Helical" evidence="6">
    <location>
        <begin position="223"/>
        <end position="244"/>
    </location>
</feature>
<evidence type="ECO:0000256" key="2">
    <source>
        <dbReference type="ARBA" id="ARBA00022448"/>
    </source>
</evidence>
<dbReference type="SUPFAM" id="SSF103473">
    <property type="entry name" value="MFS general substrate transporter"/>
    <property type="match status" value="1"/>
</dbReference>
<keyword evidence="9" id="KW-1185">Reference proteome</keyword>
<dbReference type="InterPro" id="IPR050327">
    <property type="entry name" value="Proton-linked_MCT"/>
</dbReference>
<evidence type="ECO:0000256" key="1">
    <source>
        <dbReference type="ARBA" id="ARBA00004651"/>
    </source>
</evidence>
<evidence type="ECO:0000256" key="6">
    <source>
        <dbReference type="SAM" id="Phobius"/>
    </source>
</evidence>
<keyword evidence="4 6" id="KW-1133">Transmembrane helix</keyword>
<feature type="transmembrane region" description="Helical" evidence="6">
    <location>
        <begin position="312"/>
        <end position="334"/>
    </location>
</feature>
<dbReference type="Gene3D" id="1.20.1250.20">
    <property type="entry name" value="MFS general substrate transporter like domains"/>
    <property type="match status" value="2"/>
</dbReference>
<dbReference type="InterPro" id="IPR036259">
    <property type="entry name" value="MFS_trans_sf"/>
</dbReference>
<dbReference type="AlphaFoldDB" id="A0A385TYI9"/>
<feature type="transmembrane region" description="Helical" evidence="6">
    <location>
        <begin position="7"/>
        <end position="32"/>
    </location>
</feature>
<keyword evidence="2" id="KW-0813">Transport</keyword>
<dbReference type="Pfam" id="PF07690">
    <property type="entry name" value="MFS_1"/>
    <property type="match status" value="1"/>
</dbReference>
<feature type="transmembrane region" description="Helical" evidence="6">
    <location>
        <begin position="166"/>
        <end position="184"/>
    </location>
</feature>
<sequence>MKRDRGYAWVILIFLWMLGFAAAISRFVMSYYQHEMARDLSVDLTFISFTWSVNIAVAAVCSPLGGWLTDRYGPKKMMLLNALFGVMSMLTVLTFRHPAGFFLGLGLLSGLSGMAASTGYVVVTSWFSRHKAKALMIMTSASSLGLAVLTPLFVSNRDWLDWTTAFTFTLWITLVSIPLTLLIMKERKREEHEADPSAAESPPTAGRPRILPIAKEMVTSRTVLLVVFALFTCGFSMGTVEMHLMAIHRHHQISSVMFTSSLSILGLLELTGGLLFAFLLDRMSRSLALSFLYVFRIVAFTVLYLHFSASPILFSVIFGASYLGAIPGGILVAGEAIGHRSVGLQAGTLLIFHQAGAVLGSFSGGFLYDLTNSYQALIGINLIFSALSATGYYQIHRASNRRRSVPGQPGGASLKKSL</sequence>
<name>A0A385TYI9_PAELA</name>
<dbReference type="GO" id="GO:0005886">
    <property type="term" value="C:plasma membrane"/>
    <property type="evidence" value="ECO:0007669"/>
    <property type="project" value="UniProtKB-SubCell"/>
</dbReference>
<reference evidence="8 9" key="1">
    <citation type="submission" date="2018-09" db="EMBL/GenBank/DDBJ databases">
        <title>Genome Sequence of Paenibacillus lautus Strain E7593-69, Azo Dye-Degrading Bacteria, Isolated from Commercial Tattoo Inks.</title>
        <authorList>
            <person name="Nho S.W."/>
            <person name="Kim S.-J."/>
            <person name="Kweon O."/>
            <person name="Cerniglia C.E."/>
        </authorList>
    </citation>
    <scope>NUCLEOTIDE SEQUENCE [LARGE SCALE GENOMIC DNA]</scope>
    <source>
        <strain evidence="8 9">E7593-69</strain>
    </source>
</reference>
<feature type="domain" description="Major facilitator superfamily (MFS) profile" evidence="7">
    <location>
        <begin position="11"/>
        <end position="403"/>
    </location>
</feature>
<feature type="transmembrane region" description="Helical" evidence="6">
    <location>
        <begin position="135"/>
        <end position="154"/>
    </location>
</feature>
<dbReference type="PROSITE" id="PS50850">
    <property type="entry name" value="MFS"/>
    <property type="match status" value="1"/>
</dbReference>
<feature type="transmembrane region" description="Helical" evidence="6">
    <location>
        <begin position="101"/>
        <end position="123"/>
    </location>
</feature>
<dbReference type="RefSeq" id="WP_119850901.1">
    <property type="nucleotide sequence ID" value="NZ_CP032412.1"/>
</dbReference>
<evidence type="ECO:0000259" key="7">
    <source>
        <dbReference type="PROSITE" id="PS50850"/>
    </source>
</evidence>
<accession>A0A385TYI9</accession>
<gene>
    <name evidence="8" type="ORF">D5F53_31100</name>
</gene>
<dbReference type="KEGG" id="plw:D5F53_31100"/>
<feature type="transmembrane region" description="Helical" evidence="6">
    <location>
        <begin position="77"/>
        <end position="95"/>
    </location>
</feature>